<dbReference type="EMBL" id="LNNH01000055">
    <property type="protein sequence ID" value="KWW11398.1"/>
    <property type="molecule type" value="Genomic_DNA"/>
</dbReference>
<evidence type="ECO:0000313" key="4">
    <source>
        <dbReference type="EMBL" id="KWW11398.1"/>
    </source>
</evidence>
<evidence type="ECO:0000256" key="2">
    <source>
        <dbReference type="ARBA" id="ARBA00023315"/>
    </source>
</evidence>
<organism evidence="4 5">
    <name type="scientific">Peribacillus simplex</name>
    <dbReference type="NCBI Taxonomy" id="1478"/>
    <lineage>
        <taxon>Bacteria</taxon>
        <taxon>Bacillati</taxon>
        <taxon>Bacillota</taxon>
        <taxon>Bacilli</taxon>
        <taxon>Bacillales</taxon>
        <taxon>Bacillaceae</taxon>
        <taxon>Peribacillus</taxon>
    </lineage>
</organism>
<evidence type="ECO:0000256" key="1">
    <source>
        <dbReference type="ARBA" id="ARBA00022679"/>
    </source>
</evidence>
<keyword evidence="1" id="KW-0808">Transferase</keyword>
<dbReference type="PANTHER" id="PTHR43800">
    <property type="entry name" value="PEPTIDYL-LYSINE N-ACETYLTRANSFERASE YJAB"/>
    <property type="match status" value="1"/>
</dbReference>
<keyword evidence="2" id="KW-0012">Acyltransferase</keyword>
<dbReference type="Gene3D" id="3.40.630.30">
    <property type="match status" value="1"/>
</dbReference>
<protein>
    <submittedName>
        <fullName evidence="4">Reductase</fullName>
    </submittedName>
</protein>
<accession>A0A109MSL5</accession>
<name>A0A109MSL5_9BACI</name>
<dbReference type="CDD" id="cd04301">
    <property type="entry name" value="NAT_SF"/>
    <property type="match status" value="1"/>
</dbReference>
<evidence type="ECO:0000259" key="3">
    <source>
        <dbReference type="PROSITE" id="PS51186"/>
    </source>
</evidence>
<keyword evidence="5" id="KW-1185">Reference proteome</keyword>
<dbReference type="InterPro" id="IPR000182">
    <property type="entry name" value="GNAT_dom"/>
</dbReference>
<dbReference type="GO" id="GO:0016747">
    <property type="term" value="F:acyltransferase activity, transferring groups other than amino-acyl groups"/>
    <property type="evidence" value="ECO:0007669"/>
    <property type="project" value="InterPro"/>
</dbReference>
<dbReference type="PROSITE" id="PS51186">
    <property type="entry name" value="GNAT"/>
    <property type="match status" value="1"/>
</dbReference>
<reference evidence="4 5" key="1">
    <citation type="submission" date="2015-11" db="EMBL/GenBank/DDBJ databases">
        <title>Genome Sequence of Bacillus simplex strain VanAntwerpen2.</title>
        <authorList>
            <person name="Couger M.B."/>
        </authorList>
    </citation>
    <scope>NUCLEOTIDE SEQUENCE [LARGE SCALE GENOMIC DNA]</scope>
    <source>
        <strain evidence="4 5">VanAntwerpen02</strain>
    </source>
</reference>
<dbReference type="RefSeq" id="WP_061144338.1">
    <property type="nucleotide sequence ID" value="NZ_LNNH01000055.1"/>
</dbReference>
<dbReference type="Pfam" id="PF00583">
    <property type="entry name" value="Acetyltransf_1"/>
    <property type="match status" value="1"/>
</dbReference>
<comment type="caution">
    <text evidence="4">The sequence shown here is derived from an EMBL/GenBank/DDBJ whole genome shotgun (WGS) entry which is preliminary data.</text>
</comment>
<dbReference type="Proteomes" id="UP000064189">
    <property type="component" value="Unassembled WGS sequence"/>
</dbReference>
<dbReference type="PANTHER" id="PTHR43800:SF1">
    <property type="entry name" value="PEPTIDYL-LYSINE N-ACETYLTRANSFERASE YJAB"/>
    <property type="match status" value="1"/>
</dbReference>
<dbReference type="SUPFAM" id="SSF55729">
    <property type="entry name" value="Acyl-CoA N-acyltransferases (Nat)"/>
    <property type="match status" value="1"/>
</dbReference>
<proteinExistence type="predicted"/>
<evidence type="ECO:0000313" key="5">
    <source>
        <dbReference type="Proteomes" id="UP000064189"/>
    </source>
</evidence>
<dbReference type="AlphaFoldDB" id="A0A109MSL5"/>
<feature type="domain" description="N-acetyltransferase" evidence="3">
    <location>
        <begin position="3"/>
        <end position="114"/>
    </location>
</feature>
<dbReference type="InterPro" id="IPR016181">
    <property type="entry name" value="Acyl_CoA_acyltransferase"/>
</dbReference>
<gene>
    <name evidence="4" type="ORF">AS888_02385</name>
</gene>
<sequence>MLIKYKKSYEKFAMGLLSFMPNEKEIKVLRNTMKNYETADNLQLFLWKDEEITGLIGIEISQQHIEIQHISVNPSFRQQGIGKTMVRAIKEQYPDKELKANEFTESFLDRCEEV</sequence>